<reference evidence="2 3" key="1">
    <citation type="submission" date="2018-08" db="EMBL/GenBank/DDBJ databases">
        <title>Comparative genomics of wild bee and flower associated Lactobacillus reveals potential adaptation to the bee host.</title>
        <authorList>
            <person name="Vuong H.Q."/>
            <person name="Mcfrederick Q.S."/>
        </authorList>
    </citation>
    <scope>NUCLEOTIDE SEQUENCE [LARGE SCALE GENOMIC DNA]</scope>
    <source>
        <strain evidence="2 3">HV_04</strain>
    </source>
</reference>
<accession>A0ABY2YSP6</accession>
<feature type="signal peptide" evidence="1">
    <location>
        <begin position="1"/>
        <end position="26"/>
    </location>
</feature>
<name>A0ABY2YSP6_9LACO</name>
<proteinExistence type="predicted"/>
<feature type="chain" id="PRO_5047429009" description="PepSY domain-containing protein" evidence="1">
    <location>
        <begin position="27"/>
        <end position="240"/>
    </location>
</feature>
<comment type="caution">
    <text evidence="2">The sequence shown here is derived from an EMBL/GenBank/DDBJ whole genome shotgun (WGS) entry which is preliminary data.</text>
</comment>
<keyword evidence="3" id="KW-1185">Reference proteome</keyword>
<keyword evidence="1" id="KW-0732">Signal</keyword>
<protein>
    <recommendedName>
        <fullName evidence="4">PepSY domain-containing protein</fullName>
    </recommendedName>
</protein>
<organism evidence="2 3">
    <name type="scientific">Apilactobacillus timberlakei</name>
    <dbReference type="NCBI Taxonomy" id="2008380"/>
    <lineage>
        <taxon>Bacteria</taxon>
        <taxon>Bacillati</taxon>
        <taxon>Bacillota</taxon>
        <taxon>Bacilli</taxon>
        <taxon>Lactobacillales</taxon>
        <taxon>Lactobacillaceae</taxon>
        <taxon>Apilactobacillus</taxon>
    </lineage>
</organism>
<dbReference type="RefSeq" id="WP_105987958.1">
    <property type="nucleotide sequence ID" value="NZ_POST01000003.1"/>
</dbReference>
<evidence type="ECO:0000256" key="1">
    <source>
        <dbReference type="SAM" id="SignalP"/>
    </source>
</evidence>
<sequence length="240" mass="27809">MNKQSFTFLGIIAALILCNFLGVTHASNNNSSLTTVAKTTPARKIKNSKDAYEVVMKYHKTNSKNSSYKNNGKIKNGYEIKYYNDVGQLMVYQVTLAQHNTVKIQKNNDKKIINLNHKKLQSFTDAVSALRDALPYQNMKFKLITKKPNMFVVNVFKNDKYSGTYSLKVVTNKYNRIIEDDSRFELPANLHEKILNNKEREKLIDAIKIVRKYRNKKLSHYENKKFNTAKKLIAYDNKPN</sequence>
<evidence type="ECO:0000313" key="2">
    <source>
        <dbReference type="EMBL" id="TPR14232.1"/>
    </source>
</evidence>
<dbReference type="Proteomes" id="UP000767392">
    <property type="component" value="Unassembled WGS sequence"/>
</dbReference>
<evidence type="ECO:0000313" key="3">
    <source>
        <dbReference type="Proteomes" id="UP000767392"/>
    </source>
</evidence>
<dbReference type="EMBL" id="QUAM01000003">
    <property type="protein sequence ID" value="TPR14232.1"/>
    <property type="molecule type" value="Genomic_DNA"/>
</dbReference>
<gene>
    <name evidence="2" type="ORF">DY048_04610</name>
</gene>
<evidence type="ECO:0008006" key="4">
    <source>
        <dbReference type="Google" id="ProtNLM"/>
    </source>
</evidence>